<gene>
    <name evidence="1" type="primary">impH</name>
    <name evidence="1" type="ORF">OTERR_28460</name>
</gene>
<evidence type="ECO:0000313" key="1">
    <source>
        <dbReference type="EMBL" id="QEL66322.1"/>
    </source>
</evidence>
<dbReference type="AlphaFoldDB" id="A0A5C1EBR1"/>
<dbReference type="NCBIfam" id="TIGR03347">
    <property type="entry name" value="VI_chp_1"/>
    <property type="match status" value="1"/>
</dbReference>
<organism evidence="1 2">
    <name type="scientific">Oryzomicrobium terrae</name>
    <dbReference type="NCBI Taxonomy" id="1735038"/>
    <lineage>
        <taxon>Bacteria</taxon>
        <taxon>Pseudomonadati</taxon>
        <taxon>Pseudomonadota</taxon>
        <taxon>Betaproteobacteria</taxon>
        <taxon>Rhodocyclales</taxon>
        <taxon>Rhodocyclaceae</taxon>
        <taxon>Oryzomicrobium</taxon>
    </lineage>
</organism>
<proteinExistence type="predicted"/>
<dbReference type="Pfam" id="PF06996">
    <property type="entry name" value="T6SS_TssG"/>
    <property type="match status" value="1"/>
</dbReference>
<sequence>MAATTGTTDAVVKAQLLANGERYAYFQAIRLLRLFSRADGTPLDSLRTRPQLTLGFPETDIERIEPRPQGGYQVSANFFGLYGVASPLPTFYTEDLLDEQREGRHATRDFLDILHDALYPLLFDAWSKYRLPRRLIEEDDRQLENLLYAFVGLDDPNQRARLPYASELLRYAGLFSQRPRSVLGLQTLLADCFSPARVVIDCAVPTMVPIPVEQRLCLGNRGQRLGENAFLGSEIEDVSSHIAIHLQELPAPLFHRLLPGGSEHQRLRFLVTYYLTDPLTVVVVLELRHGEAKTARTCGTTDGPWSRLGLDTWLAPETAGQPTRTVFTL</sequence>
<dbReference type="PANTHER" id="PTHR35564">
    <property type="match status" value="1"/>
</dbReference>
<keyword evidence="2" id="KW-1185">Reference proteome</keyword>
<protein>
    <submittedName>
        <fullName evidence="1">Type VI secretion system protein ImpH</fullName>
    </submittedName>
</protein>
<accession>A0A5C1EBR1</accession>
<name>A0A5C1EBR1_9RHOO</name>
<dbReference type="KEGG" id="otr:OTERR_28460"/>
<dbReference type="EMBL" id="CP022579">
    <property type="protein sequence ID" value="QEL66322.1"/>
    <property type="molecule type" value="Genomic_DNA"/>
</dbReference>
<reference evidence="1 2" key="1">
    <citation type="submission" date="2017-07" db="EMBL/GenBank/DDBJ databases">
        <title>Complete genome sequence of Oryzomicrobium terrae TPP412.</title>
        <authorList>
            <person name="Chiu L.-W."/>
            <person name="Lo K.-J."/>
            <person name="Tsai Y.-M."/>
            <person name="Lin S.-S."/>
            <person name="Kuo C.-H."/>
            <person name="Liu C.-T."/>
        </authorList>
    </citation>
    <scope>NUCLEOTIDE SEQUENCE [LARGE SCALE GENOMIC DNA]</scope>
    <source>
        <strain evidence="1 2">TPP412</strain>
    </source>
</reference>
<dbReference type="Proteomes" id="UP000323671">
    <property type="component" value="Chromosome"/>
</dbReference>
<dbReference type="InterPro" id="IPR010732">
    <property type="entry name" value="T6SS_TssG-like"/>
</dbReference>
<evidence type="ECO:0000313" key="2">
    <source>
        <dbReference type="Proteomes" id="UP000323671"/>
    </source>
</evidence>
<dbReference type="PANTHER" id="PTHR35564:SF3">
    <property type="entry name" value="TYPE VI SECRETION SYSTEM BASEPLATE SUBUNIT TSSG"/>
    <property type="match status" value="1"/>
</dbReference>